<keyword evidence="2" id="KW-0001">2Fe-2S</keyword>
<dbReference type="InterPro" id="IPR017938">
    <property type="entry name" value="Riboflavin_synthase-like_b-brl"/>
</dbReference>
<keyword evidence="2" id="KW-0479">Metal-binding</keyword>
<evidence type="ECO:0000313" key="5">
    <source>
        <dbReference type="Proteomes" id="UP000265882"/>
    </source>
</evidence>
<keyword evidence="1" id="KW-0285">Flavoprotein</keyword>
<dbReference type="Pfam" id="PF00175">
    <property type="entry name" value="NAD_binding_1"/>
    <property type="match status" value="1"/>
</dbReference>
<dbReference type="Pfam" id="PF10418">
    <property type="entry name" value="DHODB_Fe-S_bind"/>
    <property type="match status" value="1"/>
</dbReference>
<feature type="binding site" evidence="2">
    <location>
        <position position="222"/>
    </location>
    <ligand>
        <name>[2Fe-2S] cluster</name>
        <dbReference type="ChEBI" id="CHEBI:190135"/>
    </ligand>
</feature>
<keyword evidence="1" id="KW-0274">FAD</keyword>
<evidence type="ECO:0000313" key="4">
    <source>
        <dbReference type="EMBL" id="RJP25882.1"/>
    </source>
</evidence>
<proteinExistence type="predicted"/>
<evidence type="ECO:0000256" key="1">
    <source>
        <dbReference type="PIRSR" id="PIRSR006816-1"/>
    </source>
</evidence>
<protein>
    <submittedName>
        <fullName evidence="4">Sulfide/dihydroorotate dehydrogenase-like FAD/NAD-binding protein</fullName>
    </submittedName>
</protein>
<reference evidence="4 5" key="1">
    <citation type="journal article" date="2017" name="ISME J.">
        <title>Energy and carbon metabolisms in a deep terrestrial subsurface fluid microbial community.</title>
        <authorList>
            <person name="Momper L."/>
            <person name="Jungbluth S.P."/>
            <person name="Lee M.D."/>
            <person name="Amend J.P."/>
        </authorList>
    </citation>
    <scope>NUCLEOTIDE SEQUENCE [LARGE SCALE GENOMIC DNA]</scope>
    <source>
        <strain evidence="4">SURF_5</strain>
    </source>
</reference>
<feature type="binding site" evidence="2">
    <location>
        <position position="225"/>
    </location>
    <ligand>
        <name>[2Fe-2S] cluster</name>
        <dbReference type="ChEBI" id="CHEBI:190135"/>
    </ligand>
</feature>
<dbReference type="GO" id="GO:0016491">
    <property type="term" value="F:oxidoreductase activity"/>
    <property type="evidence" value="ECO:0007669"/>
    <property type="project" value="InterPro"/>
</dbReference>
<dbReference type="GO" id="GO:0046872">
    <property type="term" value="F:metal ion binding"/>
    <property type="evidence" value="ECO:0007669"/>
    <property type="project" value="UniProtKB-KW"/>
</dbReference>
<comment type="cofactor">
    <cofactor evidence="1">
        <name>FAD</name>
        <dbReference type="ChEBI" id="CHEBI:57692"/>
    </cofactor>
    <text evidence="1">Binds 1 FAD per subunit.</text>
</comment>
<dbReference type="GO" id="GO:0050660">
    <property type="term" value="F:flavin adenine dinucleotide binding"/>
    <property type="evidence" value="ECO:0007669"/>
    <property type="project" value="InterPro"/>
</dbReference>
<dbReference type="InterPro" id="IPR019480">
    <property type="entry name" value="Dihydroorotate_DH_Fe-S-bd"/>
</dbReference>
<name>A0A3A4P407_ABYX5</name>
<dbReference type="PROSITE" id="PS51384">
    <property type="entry name" value="FAD_FR"/>
    <property type="match status" value="1"/>
</dbReference>
<dbReference type="Gene3D" id="3.40.50.80">
    <property type="entry name" value="Nucleotide-binding domain of ferredoxin-NADP reductase (FNR) module"/>
    <property type="match status" value="1"/>
</dbReference>
<comment type="caution">
    <text evidence="4">The sequence shown here is derived from an EMBL/GenBank/DDBJ whole genome shotgun (WGS) entry which is preliminary data.</text>
</comment>
<evidence type="ECO:0000256" key="2">
    <source>
        <dbReference type="PIRSR" id="PIRSR006816-2"/>
    </source>
</evidence>
<dbReference type="Proteomes" id="UP000265882">
    <property type="component" value="Unassembled WGS sequence"/>
</dbReference>
<dbReference type="NCBIfam" id="NF004862">
    <property type="entry name" value="PRK06222.1"/>
    <property type="match status" value="1"/>
</dbReference>
<dbReference type="InterPro" id="IPR001433">
    <property type="entry name" value="OxRdtase_FAD/NAD-bd"/>
</dbReference>
<dbReference type="SUPFAM" id="SSF52343">
    <property type="entry name" value="Ferredoxin reductase-like, C-terminal NADP-linked domain"/>
    <property type="match status" value="1"/>
</dbReference>
<keyword evidence="2" id="KW-0411">Iron-sulfur</keyword>
<dbReference type="InterPro" id="IPR039261">
    <property type="entry name" value="FNR_nucleotide-bd"/>
</dbReference>
<feature type="binding site" evidence="1">
    <location>
        <begin position="62"/>
        <end position="64"/>
    </location>
    <ligand>
        <name>FAD</name>
        <dbReference type="ChEBI" id="CHEBI:57692"/>
    </ligand>
</feature>
<gene>
    <name evidence="4" type="ORF">C4520_01645</name>
</gene>
<dbReference type="InterPro" id="IPR017927">
    <property type="entry name" value="FAD-bd_FR_type"/>
</dbReference>
<dbReference type="PIRSF" id="PIRSF006816">
    <property type="entry name" value="Cyc3_hyd_g"/>
    <property type="match status" value="1"/>
</dbReference>
<dbReference type="CDD" id="cd06219">
    <property type="entry name" value="DHOD_e_trans_like1"/>
    <property type="match status" value="1"/>
</dbReference>
<dbReference type="InterPro" id="IPR012165">
    <property type="entry name" value="Cyt_c3_hydrogenase_gsu"/>
</dbReference>
<keyword evidence="2" id="KW-0408">Iron</keyword>
<comment type="cofactor">
    <cofactor evidence="2">
        <name>[2Fe-2S] cluster</name>
        <dbReference type="ChEBI" id="CHEBI:190135"/>
    </cofactor>
    <text evidence="2">Binds 1 [2Fe-2S] cluster per subunit.</text>
</comment>
<feature type="domain" description="FAD-binding FR-type" evidence="3">
    <location>
        <begin position="1"/>
        <end position="95"/>
    </location>
</feature>
<evidence type="ECO:0000259" key="3">
    <source>
        <dbReference type="PROSITE" id="PS51384"/>
    </source>
</evidence>
<dbReference type="GO" id="GO:0006221">
    <property type="term" value="P:pyrimidine nucleotide biosynthetic process"/>
    <property type="evidence" value="ECO:0007669"/>
    <property type="project" value="InterPro"/>
</dbReference>
<dbReference type="GO" id="GO:0051537">
    <property type="term" value="F:2 iron, 2 sulfur cluster binding"/>
    <property type="evidence" value="ECO:0007669"/>
    <property type="project" value="UniProtKB-KW"/>
</dbReference>
<dbReference type="AlphaFoldDB" id="A0A3A4P407"/>
<feature type="binding site" evidence="2">
    <location>
        <position position="237"/>
    </location>
    <ligand>
        <name>[2Fe-2S] cluster</name>
        <dbReference type="ChEBI" id="CHEBI:190135"/>
    </ligand>
</feature>
<dbReference type="PANTHER" id="PTHR43513:SF3">
    <property type="entry name" value="DIHYDROOROTATE DEHYDROGENASE B (NAD(+)), ELECTRON TRANSFER SUBUNIT-RELATED"/>
    <property type="match status" value="1"/>
</dbReference>
<dbReference type="EMBL" id="QZKU01000017">
    <property type="protein sequence ID" value="RJP25882.1"/>
    <property type="molecule type" value="Genomic_DNA"/>
</dbReference>
<dbReference type="InterPro" id="IPR050353">
    <property type="entry name" value="PyrK_electron_transfer"/>
</dbReference>
<sequence length="280" mass="30335">MHKIVKTESLAPSMFLMEVEAPKIAAKRKPGQFIMLRIDETGERVPFTISDGNTETGTITIVYQVVGKTTAQMAALKPGDSILDVVGPLGKPTHMEKVGTVCCIGGGTGIAIAYPIAKGLREAGNKVLSILGARTKELLFYEDQVRSISNELLVCTDDGSYGQKGLVTEMLKQLIDRGEQLKLVVAIGPVPMMKFVAKMTKEYNIPTIVSLNPIMIDGSGMCGGCRVSVGGATKFVCVDGPEFDAHQVDFELLTKRLASYREEEAKSYDLYKHNCKLGRG</sequence>
<accession>A0A3A4P407</accession>
<organism evidence="4 5">
    <name type="scientific">Abyssobacteria bacterium (strain SURF_5)</name>
    <dbReference type="NCBI Taxonomy" id="2093360"/>
    <lineage>
        <taxon>Bacteria</taxon>
        <taxon>Pseudomonadati</taxon>
        <taxon>Candidatus Hydrogenedentota</taxon>
        <taxon>Candidatus Abyssobacteria</taxon>
    </lineage>
</organism>
<dbReference type="SUPFAM" id="SSF63380">
    <property type="entry name" value="Riboflavin synthase domain-like"/>
    <property type="match status" value="1"/>
</dbReference>
<dbReference type="PANTHER" id="PTHR43513">
    <property type="entry name" value="DIHYDROOROTATE DEHYDROGENASE B (NAD(+)), ELECTRON TRANSFER SUBUNIT"/>
    <property type="match status" value="1"/>
</dbReference>
<dbReference type="Gene3D" id="2.40.30.10">
    <property type="entry name" value="Translation factors"/>
    <property type="match status" value="1"/>
</dbReference>